<accession>A0A4Z1D8E9</accession>
<evidence type="ECO:0000256" key="5">
    <source>
        <dbReference type="ARBA" id="ARBA00022989"/>
    </source>
</evidence>
<dbReference type="PANTHER" id="PTHR37461:SF1">
    <property type="entry name" value="ANTI-SIGMA-K FACTOR RSKA"/>
    <property type="match status" value="1"/>
</dbReference>
<evidence type="ECO:0000256" key="9">
    <source>
        <dbReference type="ARBA" id="ARBA00029829"/>
    </source>
</evidence>
<keyword evidence="3" id="KW-1003">Cell membrane</keyword>
<name>A0A4Z1D8E9_STRGP</name>
<dbReference type="RefSeq" id="WP_135793503.1">
    <property type="nucleotide sequence ID" value="NZ_BNBQ01000002.1"/>
</dbReference>
<comment type="subcellular location">
    <subcellularLocation>
        <location evidence="2">Cell membrane</location>
    </subcellularLocation>
    <subcellularLocation>
        <location evidence="1">Membrane</location>
        <topology evidence="1">Single-pass membrane protein</topology>
    </subcellularLocation>
</comment>
<keyword evidence="4" id="KW-0812">Transmembrane</keyword>
<dbReference type="InterPro" id="IPR051474">
    <property type="entry name" value="Anti-sigma-K/W_factor"/>
</dbReference>
<keyword evidence="6" id="KW-0805">Transcription regulation</keyword>
<dbReference type="Gene3D" id="1.10.10.1320">
    <property type="entry name" value="Anti-sigma factor, zinc-finger domain"/>
    <property type="match status" value="1"/>
</dbReference>
<feature type="compositionally biased region" description="Polar residues" evidence="11">
    <location>
        <begin position="236"/>
        <end position="249"/>
    </location>
</feature>
<feature type="region of interest" description="Disordered" evidence="11">
    <location>
        <begin position="229"/>
        <end position="249"/>
    </location>
</feature>
<dbReference type="GO" id="GO:0016989">
    <property type="term" value="F:sigma factor antagonist activity"/>
    <property type="evidence" value="ECO:0007669"/>
    <property type="project" value="TreeGrafter"/>
</dbReference>
<evidence type="ECO:0000256" key="7">
    <source>
        <dbReference type="ARBA" id="ARBA00023136"/>
    </source>
</evidence>
<evidence type="ECO:0000256" key="3">
    <source>
        <dbReference type="ARBA" id="ARBA00022475"/>
    </source>
</evidence>
<dbReference type="GO" id="GO:0006417">
    <property type="term" value="P:regulation of translation"/>
    <property type="evidence" value="ECO:0007669"/>
    <property type="project" value="TreeGrafter"/>
</dbReference>
<comment type="caution">
    <text evidence="14">The sequence shown here is derived from an EMBL/GenBank/DDBJ whole genome shotgun (WGS) entry which is preliminary data.</text>
</comment>
<evidence type="ECO:0000256" key="4">
    <source>
        <dbReference type="ARBA" id="ARBA00022692"/>
    </source>
</evidence>
<dbReference type="InterPro" id="IPR041916">
    <property type="entry name" value="Anti_sigma_zinc_sf"/>
</dbReference>
<evidence type="ECO:0000256" key="8">
    <source>
        <dbReference type="ARBA" id="ARBA00023163"/>
    </source>
</evidence>
<feature type="domain" description="Anti-sigma-K factor RskA N-terminal" evidence="13">
    <location>
        <begin position="8"/>
        <end position="39"/>
    </location>
</feature>
<dbReference type="Pfam" id="PF10099">
    <property type="entry name" value="RskA_C"/>
    <property type="match status" value="1"/>
</dbReference>
<evidence type="ECO:0000259" key="12">
    <source>
        <dbReference type="Pfam" id="PF10099"/>
    </source>
</evidence>
<sequence length="249" mass="25923">MTMTDPHTLTGAYALHALPDDERAGFERHLAGCPSCAREVEEFEAAAARLALASTVPVRPAMREEVLHRVGSVRQLTPGTTPVERVRRSKALGAAPARWALAACVAAAAVFGGTAVWQYDRAQDAQQRAARAERQASDLAGVLAAPDAKSRTVRVAGGTGTVVVSAQRDRAVFVSSKMPEPPKGKVYQLWFDDGGTMRDAGLMDPARASQSVLLKGPVDGASGVGVTVEPAGGSAKPTSAPVTVLSMPS</sequence>
<dbReference type="Proteomes" id="UP000298513">
    <property type="component" value="Unassembled WGS sequence"/>
</dbReference>
<proteinExistence type="predicted"/>
<evidence type="ECO:0000313" key="15">
    <source>
        <dbReference type="Proteomes" id="UP000298513"/>
    </source>
</evidence>
<evidence type="ECO:0000256" key="2">
    <source>
        <dbReference type="ARBA" id="ARBA00004236"/>
    </source>
</evidence>
<feature type="domain" description="Anti-sigma K factor RskA C-terminal" evidence="12">
    <location>
        <begin position="101"/>
        <end position="242"/>
    </location>
</feature>
<dbReference type="InterPro" id="IPR053877">
    <property type="entry name" value="RskA_N"/>
</dbReference>
<keyword evidence="7" id="KW-0472">Membrane</keyword>
<keyword evidence="8" id="KW-0804">Transcription</keyword>
<dbReference type="AlphaFoldDB" id="A0A4Z1D8E9"/>
<keyword evidence="15" id="KW-1185">Reference proteome</keyword>
<evidence type="ECO:0000256" key="6">
    <source>
        <dbReference type="ARBA" id="ARBA00023015"/>
    </source>
</evidence>
<reference evidence="14 15" key="1">
    <citation type="submission" date="2019-04" db="EMBL/GenBank/DDBJ databases">
        <title>Streptomyces sp. nov. Bv016 isolated from bark of Buahinia variegata.</title>
        <authorList>
            <person name="Kanchanasin P."/>
            <person name="Tanasupawat S."/>
            <person name="Yuki M."/>
            <person name="Kudo T."/>
        </authorList>
    </citation>
    <scope>NUCLEOTIDE SEQUENCE [LARGE SCALE GENOMIC DNA]</scope>
    <source>
        <strain evidence="14 15">JCM 4765</strain>
    </source>
</reference>
<dbReference type="Pfam" id="PF22618">
    <property type="entry name" value="RskA_N"/>
    <property type="match status" value="1"/>
</dbReference>
<gene>
    <name evidence="14" type="ORF">E5082_25070</name>
</gene>
<evidence type="ECO:0000256" key="11">
    <source>
        <dbReference type="SAM" id="MobiDB-lite"/>
    </source>
</evidence>
<keyword evidence="5" id="KW-1133">Transmembrane helix</keyword>
<dbReference type="InterPro" id="IPR018764">
    <property type="entry name" value="RskA_C"/>
</dbReference>
<evidence type="ECO:0000256" key="10">
    <source>
        <dbReference type="ARBA" id="ARBA00030803"/>
    </source>
</evidence>
<evidence type="ECO:0000256" key="1">
    <source>
        <dbReference type="ARBA" id="ARBA00004167"/>
    </source>
</evidence>
<protein>
    <recommendedName>
        <fullName evidence="10">Regulator of SigK</fullName>
    </recommendedName>
    <alternativeName>
        <fullName evidence="9">Sigma-K anti-sigma factor RskA</fullName>
    </alternativeName>
</protein>
<dbReference type="GO" id="GO:0005886">
    <property type="term" value="C:plasma membrane"/>
    <property type="evidence" value="ECO:0007669"/>
    <property type="project" value="UniProtKB-SubCell"/>
</dbReference>
<evidence type="ECO:0000259" key="13">
    <source>
        <dbReference type="Pfam" id="PF22618"/>
    </source>
</evidence>
<dbReference type="GeneID" id="91529983"/>
<dbReference type="PANTHER" id="PTHR37461">
    <property type="entry name" value="ANTI-SIGMA-K FACTOR RSKA"/>
    <property type="match status" value="1"/>
</dbReference>
<organism evidence="14 15">
    <name type="scientific">Streptomyces griseoluteus</name>
    <dbReference type="NCBI Taxonomy" id="29306"/>
    <lineage>
        <taxon>Bacteria</taxon>
        <taxon>Bacillati</taxon>
        <taxon>Actinomycetota</taxon>
        <taxon>Actinomycetes</taxon>
        <taxon>Kitasatosporales</taxon>
        <taxon>Streptomycetaceae</taxon>
        <taxon>Streptomyces</taxon>
    </lineage>
</organism>
<evidence type="ECO:0000313" key="14">
    <source>
        <dbReference type="EMBL" id="TGN78813.1"/>
    </source>
</evidence>
<dbReference type="EMBL" id="SRRU01000009">
    <property type="protein sequence ID" value="TGN78813.1"/>
    <property type="molecule type" value="Genomic_DNA"/>
</dbReference>